<organism evidence="2 3">
    <name type="scientific">Amycolatopsis japonica</name>
    <dbReference type="NCBI Taxonomy" id="208439"/>
    <lineage>
        <taxon>Bacteria</taxon>
        <taxon>Bacillati</taxon>
        <taxon>Actinomycetota</taxon>
        <taxon>Actinomycetes</taxon>
        <taxon>Pseudonocardiales</taxon>
        <taxon>Pseudonocardiaceae</taxon>
        <taxon>Amycolatopsis</taxon>
        <taxon>Amycolatopsis japonica group</taxon>
    </lineage>
</organism>
<evidence type="ECO:0000313" key="2">
    <source>
        <dbReference type="EMBL" id="AIG76021.1"/>
    </source>
</evidence>
<dbReference type="EMBL" id="CP008953">
    <property type="protein sequence ID" value="AIG76021.1"/>
    <property type="molecule type" value="Genomic_DNA"/>
</dbReference>
<keyword evidence="3" id="KW-1185">Reference proteome</keyword>
<name>A0A075UUB3_9PSEU</name>
<keyword evidence="1" id="KW-0812">Transmembrane</keyword>
<feature type="transmembrane region" description="Helical" evidence="1">
    <location>
        <begin position="43"/>
        <end position="66"/>
    </location>
</feature>
<dbReference type="KEGG" id="aja:AJAP_15740"/>
<accession>A0A075UUB3</accession>
<dbReference type="RefSeq" id="WP_038512156.1">
    <property type="nucleotide sequence ID" value="NZ_CP008953.1"/>
</dbReference>
<keyword evidence="1" id="KW-0472">Membrane</keyword>
<gene>
    <name evidence="2" type="ORF">AJAP_15740</name>
</gene>
<dbReference type="HOGENOM" id="CLU_1500516_0_0_11"/>
<protein>
    <submittedName>
        <fullName evidence="2">Putative membrane protein</fullName>
    </submittedName>
</protein>
<sequence length="179" mass="18888">MAESIDQREQPPIFRAQAVAHHRRGRDEKGEPPELPAPALRRLWVLLAALAAALLTGAATVPVTVYRQGDAIAVTGVEEPVVLVVVLPMSGAAEPAENAEVVLREGTVRGRVVERFSGLSRAGLTARFGIPAADDLPEPAVAAVVRLDGGTVRPGGRYPAWIEVGTAPLLARLTGRTDE</sequence>
<keyword evidence="1" id="KW-1133">Transmembrane helix</keyword>
<dbReference type="AlphaFoldDB" id="A0A075UUB3"/>
<evidence type="ECO:0000313" key="3">
    <source>
        <dbReference type="Proteomes" id="UP000028492"/>
    </source>
</evidence>
<reference evidence="2 3" key="1">
    <citation type="journal article" date="2014" name="J. Biotechnol.">
        <title>Complete genome sequence of the actinobacterium Amycolatopsis japonica MG417-CF17(T) (=DSM 44213T) producing (S,S)-N,N'-ethylenediaminedisuccinic acid.</title>
        <authorList>
            <person name="Stegmann E."/>
            <person name="Albersmeier A."/>
            <person name="Spohn M."/>
            <person name="Gert H."/>
            <person name="Weber T."/>
            <person name="Wohlleben W."/>
            <person name="Kalinowski J."/>
            <person name="Ruckert C."/>
        </authorList>
    </citation>
    <scope>NUCLEOTIDE SEQUENCE [LARGE SCALE GENOMIC DNA]</scope>
    <source>
        <strain evidence="3">MG417-CF17 (DSM 44213)</strain>
    </source>
</reference>
<dbReference type="STRING" id="208439.AJAP_15740"/>
<proteinExistence type="predicted"/>
<dbReference type="Proteomes" id="UP000028492">
    <property type="component" value="Chromosome"/>
</dbReference>
<evidence type="ECO:0000256" key="1">
    <source>
        <dbReference type="SAM" id="Phobius"/>
    </source>
</evidence>